<gene>
    <name evidence="1" type="ORF">LCGC14_2184340</name>
</gene>
<dbReference type="AlphaFoldDB" id="A0A0F9E8F7"/>
<dbReference type="EMBL" id="LAZR01028462">
    <property type="protein sequence ID" value="KKL62526.1"/>
    <property type="molecule type" value="Genomic_DNA"/>
</dbReference>
<accession>A0A0F9E8F7</accession>
<protein>
    <submittedName>
        <fullName evidence="1">Uncharacterized protein</fullName>
    </submittedName>
</protein>
<reference evidence="1" key="1">
    <citation type="journal article" date="2015" name="Nature">
        <title>Complex archaea that bridge the gap between prokaryotes and eukaryotes.</title>
        <authorList>
            <person name="Spang A."/>
            <person name="Saw J.H."/>
            <person name="Jorgensen S.L."/>
            <person name="Zaremba-Niedzwiedzka K."/>
            <person name="Martijn J."/>
            <person name="Lind A.E."/>
            <person name="van Eijk R."/>
            <person name="Schleper C."/>
            <person name="Guy L."/>
            <person name="Ettema T.J."/>
        </authorList>
    </citation>
    <scope>NUCLEOTIDE SEQUENCE</scope>
</reference>
<sequence>MTDIELAVLKTWQVGPYQDDWVVIVHAETRGQARKMGAYVDGNEFTEMRAIRLPKLDGKLITRQTLTEVGFPETWEGEPLDAADYILDCGCEICKASLREQNDRH</sequence>
<evidence type="ECO:0000313" key="1">
    <source>
        <dbReference type="EMBL" id="KKL62526.1"/>
    </source>
</evidence>
<name>A0A0F9E8F7_9ZZZZ</name>
<comment type="caution">
    <text evidence="1">The sequence shown here is derived from an EMBL/GenBank/DDBJ whole genome shotgun (WGS) entry which is preliminary data.</text>
</comment>
<proteinExistence type="predicted"/>
<organism evidence="1">
    <name type="scientific">marine sediment metagenome</name>
    <dbReference type="NCBI Taxonomy" id="412755"/>
    <lineage>
        <taxon>unclassified sequences</taxon>
        <taxon>metagenomes</taxon>
        <taxon>ecological metagenomes</taxon>
    </lineage>
</organism>